<feature type="coiled-coil region" evidence="3">
    <location>
        <begin position="938"/>
        <end position="969"/>
    </location>
</feature>
<feature type="compositionally biased region" description="Acidic residues" evidence="4">
    <location>
        <begin position="696"/>
        <end position="706"/>
    </location>
</feature>
<dbReference type="GO" id="GO:0000785">
    <property type="term" value="C:chromatin"/>
    <property type="evidence" value="ECO:0007669"/>
    <property type="project" value="TreeGrafter"/>
</dbReference>
<proteinExistence type="inferred from homology"/>
<feature type="compositionally biased region" description="Polar residues" evidence="4">
    <location>
        <begin position="1382"/>
        <end position="1395"/>
    </location>
</feature>
<dbReference type="PANTHER" id="PTHR13992">
    <property type="entry name" value="NUCLEAR RECEPTOR CO-REPRESSOR RELATED NCOR"/>
    <property type="match status" value="1"/>
</dbReference>
<feature type="region of interest" description="Disordered" evidence="4">
    <location>
        <begin position="36"/>
        <end position="63"/>
    </location>
</feature>
<dbReference type="SMART" id="SM00717">
    <property type="entry name" value="SANT"/>
    <property type="match status" value="2"/>
</dbReference>
<dbReference type="CDD" id="cd00167">
    <property type="entry name" value="SANT"/>
    <property type="match status" value="2"/>
</dbReference>
<gene>
    <name evidence="7" type="ORF">CYNAS_LOCUS11097</name>
</gene>
<dbReference type="PROSITE" id="PS51293">
    <property type="entry name" value="SANT"/>
    <property type="match status" value="2"/>
</dbReference>
<feature type="compositionally biased region" description="Polar residues" evidence="4">
    <location>
        <begin position="723"/>
        <end position="733"/>
    </location>
</feature>
<feature type="coiled-coil region" evidence="3">
    <location>
        <begin position="1077"/>
        <end position="1121"/>
    </location>
</feature>
<evidence type="ECO:0000259" key="6">
    <source>
        <dbReference type="PROSITE" id="PS51293"/>
    </source>
</evidence>
<feature type="domain" description="SANT" evidence="6">
    <location>
        <begin position="645"/>
        <end position="696"/>
    </location>
</feature>
<feature type="compositionally biased region" description="Pro residues" evidence="4">
    <location>
        <begin position="1552"/>
        <end position="1563"/>
    </location>
</feature>
<keyword evidence="3" id="KW-0175">Coiled coil</keyword>
<dbReference type="PROSITE" id="PS50090">
    <property type="entry name" value="MYB_LIKE"/>
    <property type="match status" value="1"/>
</dbReference>
<feature type="region of interest" description="Disordered" evidence="4">
    <location>
        <begin position="333"/>
        <end position="363"/>
    </location>
</feature>
<feature type="compositionally biased region" description="Low complexity" evidence="4">
    <location>
        <begin position="81"/>
        <end position="91"/>
    </location>
</feature>
<evidence type="ECO:0000256" key="3">
    <source>
        <dbReference type="SAM" id="Coils"/>
    </source>
</evidence>
<feature type="compositionally biased region" description="Low complexity" evidence="4">
    <location>
        <begin position="1255"/>
        <end position="1268"/>
    </location>
</feature>
<evidence type="ECO:0000256" key="1">
    <source>
        <dbReference type="ARBA" id="ARBA00004123"/>
    </source>
</evidence>
<dbReference type="InterPro" id="IPR001005">
    <property type="entry name" value="SANT/Myb"/>
</dbReference>
<dbReference type="Pfam" id="PF00249">
    <property type="entry name" value="Myb_DNA-binding"/>
    <property type="match status" value="2"/>
</dbReference>
<feature type="region of interest" description="Disordered" evidence="4">
    <location>
        <begin position="1"/>
        <end position="24"/>
    </location>
</feature>
<dbReference type="Gene3D" id="1.10.10.60">
    <property type="entry name" value="Homeodomain-like"/>
    <property type="match status" value="2"/>
</dbReference>
<feature type="region of interest" description="Disordered" evidence="4">
    <location>
        <begin position="689"/>
        <end position="733"/>
    </location>
</feature>
<feature type="region of interest" description="Disordered" evidence="4">
    <location>
        <begin position="77"/>
        <end position="168"/>
    </location>
</feature>
<organism evidence="7 8">
    <name type="scientific">Cylicocyclus nassatus</name>
    <name type="common">Nematode worm</name>
    <dbReference type="NCBI Taxonomy" id="53992"/>
    <lineage>
        <taxon>Eukaryota</taxon>
        <taxon>Metazoa</taxon>
        <taxon>Ecdysozoa</taxon>
        <taxon>Nematoda</taxon>
        <taxon>Chromadorea</taxon>
        <taxon>Rhabditida</taxon>
        <taxon>Rhabditina</taxon>
        <taxon>Rhabditomorpha</taxon>
        <taxon>Strongyloidea</taxon>
        <taxon>Strongylidae</taxon>
        <taxon>Cylicocyclus</taxon>
    </lineage>
</organism>
<dbReference type="InterPro" id="IPR009057">
    <property type="entry name" value="Homeodomain-like_sf"/>
</dbReference>
<feature type="region of interest" description="Disordered" evidence="4">
    <location>
        <begin position="1249"/>
        <end position="1280"/>
    </location>
</feature>
<feature type="domain" description="SANT" evidence="6">
    <location>
        <begin position="412"/>
        <end position="463"/>
    </location>
</feature>
<feature type="region of interest" description="Disordered" evidence="4">
    <location>
        <begin position="1499"/>
        <end position="1533"/>
    </location>
</feature>
<feature type="compositionally biased region" description="Basic and acidic residues" evidence="4">
    <location>
        <begin position="333"/>
        <end position="353"/>
    </location>
</feature>
<evidence type="ECO:0000313" key="8">
    <source>
        <dbReference type="Proteomes" id="UP001176961"/>
    </source>
</evidence>
<reference evidence="7" key="1">
    <citation type="submission" date="2023-07" db="EMBL/GenBank/DDBJ databases">
        <authorList>
            <consortium name="CYATHOMIX"/>
        </authorList>
    </citation>
    <scope>NUCLEOTIDE SEQUENCE</scope>
    <source>
        <strain evidence="7">N/A</strain>
    </source>
</reference>
<comment type="similarity">
    <text evidence="2">Belongs to the N-CoR nuclear receptor corepressors family.</text>
</comment>
<feature type="region of interest" description="Disordered" evidence="4">
    <location>
        <begin position="1333"/>
        <end position="1365"/>
    </location>
</feature>
<feature type="region of interest" description="Disordered" evidence="4">
    <location>
        <begin position="1420"/>
        <end position="1439"/>
    </location>
</feature>
<feature type="domain" description="Myb-like" evidence="5">
    <location>
        <begin position="650"/>
        <end position="692"/>
    </location>
</feature>
<feature type="compositionally biased region" description="Basic and acidic residues" evidence="4">
    <location>
        <begin position="151"/>
        <end position="168"/>
    </location>
</feature>
<evidence type="ECO:0000256" key="2">
    <source>
        <dbReference type="ARBA" id="ARBA00010097"/>
    </source>
</evidence>
<dbReference type="GO" id="GO:0005654">
    <property type="term" value="C:nucleoplasm"/>
    <property type="evidence" value="ECO:0007669"/>
    <property type="project" value="UniProtKB-ARBA"/>
</dbReference>
<accession>A0AA36GVY3</accession>
<comment type="caution">
    <text evidence="7">The sequence shown here is derived from an EMBL/GenBank/DDBJ whole genome shotgun (WGS) entry which is preliminary data.</text>
</comment>
<feature type="compositionally biased region" description="Basic and acidic residues" evidence="4">
    <location>
        <begin position="1269"/>
        <end position="1280"/>
    </location>
</feature>
<dbReference type="SUPFAM" id="SSF46689">
    <property type="entry name" value="Homeodomain-like"/>
    <property type="match status" value="2"/>
</dbReference>
<evidence type="ECO:0000259" key="5">
    <source>
        <dbReference type="PROSITE" id="PS50090"/>
    </source>
</evidence>
<dbReference type="GO" id="GO:0006357">
    <property type="term" value="P:regulation of transcription by RNA polymerase II"/>
    <property type="evidence" value="ECO:0007669"/>
    <property type="project" value="TreeGrafter"/>
</dbReference>
<dbReference type="InterPro" id="IPR051571">
    <property type="entry name" value="N-CoR_corepressor"/>
</dbReference>
<dbReference type="GO" id="GO:0032991">
    <property type="term" value="C:protein-containing complex"/>
    <property type="evidence" value="ECO:0007669"/>
    <property type="project" value="UniProtKB-ARBA"/>
</dbReference>
<dbReference type="EMBL" id="CATQJL010000223">
    <property type="protein sequence ID" value="CAJ0599114.1"/>
    <property type="molecule type" value="Genomic_DNA"/>
</dbReference>
<dbReference type="PANTHER" id="PTHR13992:SF39">
    <property type="entry name" value="SMRTER, ISOFORM G"/>
    <property type="match status" value="1"/>
</dbReference>
<feature type="coiled-coil region" evidence="3">
    <location>
        <begin position="1019"/>
        <end position="1046"/>
    </location>
</feature>
<feature type="region of interest" description="Disordered" evidence="4">
    <location>
        <begin position="1382"/>
        <end position="1403"/>
    </location>
</feature>
<feature type="compositionally biased region" description="Polar residues" evidence="4">
    <location>
        <begin position="1420"/>
        <end position="1432"/>
    </location>
</feature>
<evidence type="ECO:0000256" key="4">
    <source>
        <dbReference type="SAM" id="MobiDB-lite"/>
    </source>
</evidence>
<evidence type="ECO:0000313" key="7">
    <source>
        <dbReference type="EMBL" id="CAJ0599114.1"/>
    </source>
</evidence>
<sequence>MFPTGGGSAQAVAPESAAPQSQQGLDFFRAFAQIAAQNSHTPQPSSQYLTSLGQQSVHAAQLAAQQNSPSISLLQQGITRQAAQHQEAAAETTNQPPRDDPHRRPSLMSNFFPPIMGHQQGSSRDDNHLDVDTSASFSGIKIDPSPGGTISEKETEEQAEKKATSDRLEAIEKDRKQADQQVETLIKRRERLKNIKKESEQEVKEVPIVEPDERENAPLWQRIIAENKKRTTAKNRSNQKRPAEEVLFYEPYDAPGVSQLMQKQKTFGPKLRQMVEHRQRVKVTCYKYNDEFYNSCMRDFLRKTERWANSPKKIARDLRNREIFERAFPEMKRAREEKERAGRTDRVSMRAQEDEQAANNEKPKVDEEFKMRNAAAIPPLLIHESNVRPNLFDNKHALIKDAAQANKNWIEGFLASWTDEEKALFRDRLAAVGKNYANIAMFLENKTVKDCVLYYYLCKKKENFKALIPKRKRKLAKTYKPPPMPTPEELAMYQLVPQDALSDPQSSASHDSKCVVCQLRIDPTTNPGRILTRSSYELYGIDPKKHGPDCKICTKCKDEVLKIRNSGRCMVKVCASGKRKVKATKPMPAKWRQMDDRQRAFILAHMSIPREIVKCCGPCFKRISKKLDLLFAGELDEEMAKFEMELQQTWQSAEISRLQELVSQLGHDWNSISEQMEGRTAEDCRIQFESLNKKEEEEEEDYEEDEKERHEDDVPMEEDTQDVPETTVTTQPSEVDMDVTEVPTTSSATTVSQPPPADVKPKEETLIAVEQPSTASGLVKGSITAGTPFRPPSVSIIEQQQSGAQLAAAAAAAVAASTSNTPQPATTQAMLAGFDQNTLLQIHQLFAGADENRARALLEQYQQQQRNFQFHPFVQQPSVEQLYMTYSQFSEADLNRIHPSVDVATRCVIELILQHRKQTANLQMRQQHAAMLSQIQAKQLEQQRQERLQQEKQRQIDAAKKQLQEQIKHHDITAANIDKNTIAMAHRVGEINHSLQTASLTQQQRQQLLLEYSSQSAKCSSLQTMAQNHRLQRSQLQNQLDALNAGSGSAAAVASMSLSASPMVLRTHDASMQMDDEQRLREEIEKIDEDIRGMEKQVRRLEEEERTYQKKKMQAEQMITSAFRINSTVQDYQAKQELKEAQDNMRVVEHSRLTFQKKLDNLRENRELLMRQQRMLLNSGNASGVIVGGSGSISKGSVKDFAHAQQAAKAAVQPPTTLSLAAQAQAQAQQLHQLQQLQQHKNLIGIRQPTADTKPSSAAHSPWPSASASKERDGPQWGENKRFNNVLDRVVHDELANSHAAAQAAHAAAAAHSSIAPPEIRRKSGLEMLNIPPVSVQRHPQRRPGSPVGGSVGIQRPPINPAARSILGGTSAYSALAVNTSHGAAGSPQTATQHMSPSVSAPSTAASNVFAHFQQSLNACSPASQPSKTPQPMASPAVGVTKPEIPSAVVQPMASPALPNTTSVLTPVASFQETNVQTSTAVPPPPALQFLATSATVSGPPTYEPISPDGSAPTSPVARAEAPASAPTSNSGSRMFSALDFDFPLAVTPSSTAPPAPPPPSLAPPLAELLRTAGNDPAIATAMTFEPLSDDES</sequence>
<protein>
    <submittedName>
        <fullName evidence="7">Uncharacterized protein</fullName>
    </submittedName>
</protein>
<feature type="coiled-coil region" evidence="3">
    <location>
        <begin position="1152"/>
        <end position="1179"/>
    </location>
</feature>
<keyword evidence="8" id="KW-1185">Reference proteome</keyword>
<name>A0AA36GVY3_CYLNA</name>
<dbReference type="Proteomes" id="UP001176961">
    <property type="component" value="Unassembled WGS sequence"/>
</dbReference>
<dbReference type="InterPro" id="IPR017884">
    <property type="entry name" value="SANT_dom"/>
</dbReference>
<feature type="region of interest" description="Disordered" evidence="4">
    <location>
        <begin position="1546"/>
        <end position="1566"/>
    </location>
</feature>
<comment type="subcellular location">
    <subcellularLocation>
        <location evidence="1">Nucleus</location>
    </subcellularLocation>
</comment>